<keyword evidence="3" id="KW-1185">Reference proteome</keyword>
<dbReference type="AlphaFoldDB" id="A0A3M6VP20"/>
<gene>
    <name evidence="2" type="ORF">DD238_006579</name>
</gene>
<name>A0A3M6VP20_9STRA</name>
<evidence type="ECO:0000256" key="1">
    <source>
        <dbReference type="SAM" id="MobiDB-lite"/>
    </source>
</evidence>
<reference evidence="2 3" key="1">
    <citation type="submission" date="2018-06" db="EMBL/GenBank/DDBJ databases">
        <title>Comparative genomics of downy mildews reveals potential adaptations to biotrophy.</title>
        <authorList>
            <person name="Fletcher K."/>
            <person name="Klosterman S.J."/>
            <person name="Derevnina L."/>
            <person name="Martin F."/>
            <person name="Koike S."/>
            <person name="Reyes Chin-Wo S."/>
            <person name="Mou B."/>
            <person name="Michelmore R."/>
        </authorList>
    </citation>
    <scope>NUCLEOTIDE SEQUENCE [LARGE SCALE GENOMIC DNA]</scope>
    <source>
        <strain evidence="2 3">R14</strain>
    </source>
</reference>
<proteinExistence type="predicted"/>
<feature type="compositionally biased region" description="Low complexity" evidence="1">
    <location>
        <begin position="123"/>
        <end position="137"/>
    </location>
</feature>
<evidence type="ECO:0000313" key="2">
    <source>
        <dbReference type="EMBL" id="RMX68685.1"/>
    </source>
</evidence>
<dbReference type="OrthoDB" id="118550at2759"/>
<sequence>MPMLDQLVQTQNPRPGDLIQSLRPFTAGAVLNAPVLDLIALVEHVDPLVAKTAASAAIGAVKRLHTMQVAPATPQLDTLVSMEYNDAMGTAEVRQRAFQLCRLGVMAQLARLKAQRRELPTVQSSQESDLLSSSRRR</sequence>
<accession>A0A3M6VP20</accession>
<dbReference type="Proteomes" id="UP000282087">
    <property type="component" value="Unassembled WGS sequence"/>
</dbReference>
<feature type="region of interest" description="Disordered" evidence="1">
    <location>
        <begin position="117"/>
        <end position="137"/>
    </location>
</feature>
<organism evidence="2 3">
    <name type="scientific">Peronospora effusa</name>
    <dbReference type="NCBI Taxonomy" id="542832"/>
    <lineage>
        <taxon>Eukaryota</taxon>
        <taxon>Sar</taxon>
        <taxon>Stramenopiles</taxon>
        <taxon>Oomycota</taxon>
        <taxon>Peronosporomycetes</taxon>
        <taxon>Peronosporales</taxon>
        <taxon>Peronosporaceae</taxon>
        <taxon>Peronospora</taxon>
    </lineage>
</organism>
<dbReference type="STRING" id="542832.A0A3M6VP20"/>
<protein>
    <submittedName>
        <fullName evidence="2">Uncharacterized protein</fullName>
    </submittedName>
</protein>
<dbReference type="VEuPathDB" id="FungiDB:DD237_007405"/>
<evidence type="ECO:0000313" key="3">
    <source>
        <dbReference type="Proteomes" id="UP000282087"/>
    </source>
</evidence>
<dbReference type="EMBL" id="QLLG01000058">
    <property type="protein sequence ID" value="RMX68685.1"/>
    <property type="molecule type" value="Genomic_DNA"/>
</dbReference>
<comment type="caution">
    <text evidence="2">The sequence shown here is derived from an EMBL/GenBank/DDBJ whole genome shotgun (WGS) entry which is preliminary data.</text>
</comment>